<feature type="region of interest" description="Disordered" evidence="11">
    <location>
        <begin position="962"/>
        <end position="986"/>
    </location>
</feature>
<evidence type="ECO:0000256" key="2">
    <source>
        <dbReference type="ARBA" id="ARBA00005253"/>
    </source>
</evidence>
<dbReference type="GO" id="GO:0005509">
    <property type="term" value="F:calcium ion binding"/>
    <property type="evidence" value="ECO:0007669"/>
    <property type="project" value="InterPro"/>
</dbReference>
<feature type="domain" description="EF-hand" evidence="13">
    <location>
        <begin position="1416"/>
        <end position="1451"/>
    </location>
</feature>
<organism evidence="14 15">
    <name type="scientific">Paramecium sonneborni</name>
    <dbReference type="NCBI Taxonomy" id="65129"/>
    <lineage>
        <taxon>Eukaryota</taxon>
        <taxon>Sar</taxon>
        <taxon>Alveolata</taxon>
        <taxon>Ciliophora</taxon>
        <taxon>Intramacronucleata</taxon>
        <taxon>Oligohymenophorea</taxon>
        <taxon>Peniculida</taxon>
        <taxon>Parameciidae</taxon>
        <taxon>Paramecium</taxon>
    </lineage>
</organism>
<dbReference type="InterPro" id="IPR002048">
    <property type="entry name" value="EF_hand_dom"/>
</dbReference>
<feature type="compositionally biased region" description="Polar residues" evidence="11">
    <location>
        <begin position="1692"/>
        <end position="1707"/>
    </location>
</feature>
<keyword evidence="3" id="KW-0963">Cytoplasm</keyword>
<dbReference type="GO" id="GO:0004672">
    <property type="term" value="F:protein kinase activity"/>
    <property type="evidence" value="ECO:0007669"/>
    <property type="project" value="InterPro"/>
</dbReference>
<keyword evidence="6" id="KW-0106">Calcium</keyword>
<evidence type="ECO:0000256" key="6">
    <source>
        <dbReference type="ARBA" id="ARBA00022837"/>
    </source>
</evidence>
<keyword evidence="10" id="KW-0175">Coiled coil</keyword>
<feature type="region of interest" description="Disordered" evidence="11">
    <location>
        <begin position="1588"/>
        <end position="1731"/>
    </location>
</feature>
<feature type="compositionally biased region" description="Polar residues" evidence="11">
    <location>
        <begin position="1654"/>
        <end position="1663"/>
    </location>
</feature>
<evidence type="ECO:0000256" key="4">
    <source>
        <dbReference type="ARBA" id="ARBA00022723"/>
    </source>
</evidence>
<dbReference type="PANTHER" id="PTHR34524:SF6">
    <property type="entry name" value="CALCYPHOSINE LIKE"/>
    <property type="match status" value="1"/>
</dbReference>
<evidence type="ECO:0000256" key="11">
    <source>
        <dbReference type="SAM" id="MobiDB-lite"/>
    </source>
</evidence>
<feature type="domain" description="EF-hand" evidence="13">
    <location>
        <begin position="1873"/>
        <end position="1908"/>
    </location>
</feature>
<evidence type="ECO:0000259" key="12">
    <source>
        <dbReference type="PROSITE" id="PS50011"/>
    </source>
</evidence>
<comment type="similarity">
    <text evidence="8">Belongs to the protein kinase superfamily. Ser/Thr protein kinase family. CDPK subfamily.</text>
</comment>
<dbReference type="SMART" id="SM00220">
    <property type="entry name" value="S_TKc"/>
    <property type="match status" value="1"/>
</dbReference>
<dbReference type="InterPro" id="IPR018247">
    <property type="entry name" value="EF_Hand_1_Ca_BS"/>
</dbReference>
<comment type="function">
    <text evidence="9">Plays a fundamental role in microtubule organizing center structure and function. Component of the infraciliary lattice (ICL) and the ciliary basal bodies.</text>
</comment>
<dbReference type="Pfam" id="PF13833">
    <property type="entry name" value="EF-hand_8"/>
    <property type="match status" value="1"/>
</dbReference>
<dbReference type="PROSITE" id="PS50011">
    <property type="entry name" value="PROTEIN_KINASE_DOM"/>
    <property type="match status" value="1"/>
</dbReference>
<keyword evidence="7" id="KW-0206">Cytoskeleton</keyword>
<feature type="domain" description="EF-hand" evidence="13">
    <location>
        <begin position="2146"/>
        <end position="2181"/>
    </location>
</feature>
<gene>
    <name evidence="14" type="ORF">PSON_ATCC_30995.1.T1530109</name>
</gene>
<evidence type="ECO:0000256" key="7">
    <source>
        <dbReference type="ARBA" id="ARBA00023212"/>
    </source>
</evidence>
<dbReference type="PROSITE" id="PS00018">
    <property type="entry name" value="EF_HAND_1"/>
    <property type="match status" value="9"/>
</dbReference>
<dbReference type="GO" id="GO:0005856">
    <property type="term" value="C:cytoskeleton"/>
    <property type="evidence" value="ECO:0007669"/>
    <property type="project" value="UniProtKB-SubCell"/>
</dbReference>
<feature type="domain" description="EF-hand" evidence="13">
    <location>
        <begin position="883"/>
        <end position="918"/>
    </location>
</feature>
<dbReference type="PROSITE" id="PS50222">
    <property type="entry name" value="EF_HAND_2"/>
    <property type="match status" value="10"/>
</dbReference>
<evidence type="ECO:0000259" key="13">
    <source>
        <dbReference type="PROSITE" id="PS50222"/>
    </source>
</evidence>
<name>A0A8S1RBW0_9CILI</name>
<feature type="domain" description="EF-hand" evidence="13">
    <location>
        <begin position="1095"/>
        <end position="1130"/>
    </location>
</feature>
<accession>A0A8S1RBW0</accession>
<feature type="domain" description="Protein kinase" evidence="12">
    <location>
        <begin position="1"/>
        <end position="278"/>
    </location>
</feature>
<keyword evidence="15" id="KW-1185">Reference proteome</keyword>
<dbReference type="SMART" id="SM00054">
    <property type="entry name" value="EFh"/>
    <property type="match status" value="14"/>
</dbReference>
<reference evidence="14" key="1">
    <citation type="submission" date="2021-01" db="EMBL/GenBank/DDBJ databases">
        <authorList>
            <consortium name="Genoscope - CEA"/>
            <person name="William W."/>
        </authorList>
    </citation>
    <scope>NUCLEOTIDE SEQUENCE</scope>
</reference>
<proteinExistence type="inferred from homology"/>
<evidence type="ECO:0000256" key="1">
    <source>
        <dbReference type="ARBA" id="ARBA00004245"/>
    </source>
</evidence>
<evidence type="ECO:0000256" key="9">
    <source>
        <dbReference type="ARBA" id="ARBA00025692"/>
    </source>
</evidence>
<dbReference type="Pfam" id="PF13499">
    <property type="entry name" value="EF-hand_7"/>
    <property type="match status" value="4"/>
</dbReference>
<dbReference type="CDD" id="cd00051">
    <property type="entry name" value="EFh"/>
    <property type="match status" value="3"/>
</dbReference>
<comment type="subcellular location">
    <subcellularLocation>
        <location evidence="1">Cytoplasm</location>
        <location evidence="1">Cytoskeleton</location>
    </subcellularLocation>
</comment>
<sequence>MSQLKKFQQADFQVVYAINNKTQLQKKGGDQFICKQVIPQKKTSKELIDEMDQMKIRLSKSGIYIPEGYWEEKQGVCFVYKKFKVSMAELIKLHKRQGLYIPMNKMQTYVNEYTNWVDKIHKSKKSENQRYYHGRIKPSNLFEDDENECVITDFTPFSNENVELYLPPESIAALKKNQSQRFASGSSVADLFGGDPIKVDIWQLGLTFLQMASLRDIEELVIFRDTNVQDSAKAIEIKETIKKLYGYHFLSLIERMLERNPSTRSPIHELEDMIQDFFSDNVIAHDENQLQPNSDLLLDELKLRVTQQKQQTVIQYLSKYQLQPVSRKIKATNFWDALDDIKIPISFKEKAALLQIYDLQKNDEIDLSSWVQRQKEVIKLGELNQDQDKELFEMLKDINTYIIDSNINLIEILKANDQEQLGYLPFDQFDNLIRQEGINLNPEDIPILKLKYDPNKKNIIYYEYFCDDIKQTNQQQLGLEELKKKMYRAIREIYNVFFSFFRNYDTKSKGYLGYDDIYKFFNEIKYQPTPEILKQLLFNLDPENKKMITFENVRMFFEINVNEDLKEILTQIVNGLLSIQMTLPQLIRSSTKSSSIISSTSFYNQLKQSSDHLRQTDFQFLLSQFGVKDEIEYPRFIQALGVKARELQVQNWKQLQEVDGGDSFQERKNNFDDPELSLQKSINFNPRSFDSQKKLLLFITKQLQERDETPRAYFKCTFQRMSIQQFKDKLRQLQVLKADFEIEQEELINNLLVPNDRTQVDIDLLIEAILYYKDKRNDQNKYSQHNAIIFFEQLNKMMKKKKISFSDIEDLDSLGDGTLRKKHIQDYLVKQFLIDTEDENFKDFIIFIQQDQQNISLIKLRQGLKLDDAANKLLQDLNTELSYEQSKPEQLFRKYDANRNTKLELREFQEFLQQIVGNVDQKILETLFHKFDTNNDNTINLKEFREKIINQNQDNVNYQQQQQQYHQKQQKEYQPQQQQYQELPKQQYRKSTAVDSKVLTPQIMKSVFRLKDALNENNQTLQIFDKKGRGEILINAFQDIINHFGFDYVEFRSLASYLQSPDDKKFLQYDKLQILMDDCLEAEQLLLSLNQTIQAGKNATAQLFYNYDQNGNDVLDRQEFNKLIHDIDPSIKNKQIDNLFLLLDTNGDGSISISEFKSKVCAKEKPKVLAQDTKQQQGMFAEVIKFIKQTPNILGDFEGMDEGYTNKLDVESVISILKKNNGPILQPIEMKGIADELGAFQNNQINYKMLCQKAKQHQIDTPQNKIDNILTKLRESLLQKAISVIDIAQEFDLNKKGKVKLKGLKLGIADKSIQISDNDWDLLLTILEQDAQDYIDYYALNDLINLGLAKYKESQKVIVINTNQEIDKIVVSFSQYMEKETCTLLHLYRQTDRDKDNYISNEEFTDLLLRTIGYTSSQNVQRQLFEIFDMDKDGKINFTEFEYQVYKRSEITAKQIEEMKQVMLNGRNPNFEQQISELFNIISQGSQTFDFRQFTMYMNYYKKYRILELDQFFRYFDKEYTERLDQFRFILQFKQQNIRIAESVYNQQFGMPPQQQAYLPPGYQQQPNQQLQFQQANQYQQPYPNQYQQQYQDPNQYPPNQQQYQQPNQYPPNQQQQQSIYGGQGYQQQQNQMPQYQMQQKNQNDIVNPMLGSFNPSQTQQSMVYPPQNTNYNQYNNRGDQEIQQQQQWMQNSTKIDQRWNQGQDQQMLPPKYGPDQWKDKDDKQFDDNQQSRIPQEYDLIFYDQELHRKCIQKNTDLFDLLCQYDETSLPDLKISKPEQLEQAFLFLEIMAPTPHIQQFYYYYSQGQNQMSIVLPYLKMNNPGKLLAKALNFTMVKHKQYTRQQLWNLIGEQQPTWRLPQLEKINKNLKIGLNDRELRDAFQYWDTQQSGVITYKMYEEILNLNQIIVPTKNNNGMQSQQQQQVETGLKQTLDAFLLHLSEVVLSKNCFNLFEQFDKRGHNQIPYNDFLQISKKLLGTISGEEIKAIKQLLQLNGFINLSDLAQYLKVDRNKVGQFNQEDEKQQFGLANKDQRKNTLNSQNKEKFNKMLPIINEFLKKRNKTYEDFALYFFPANQASTIDKNQFVKKALEAQFGLTAVQCEDLYDYLDANSSGNISINEFRLVFQSKQGDLQNKNKAEQIIMSQDIEQEIQELFNQIDENKNQSLDQRELLKALQSVGLNPGTEELSQYFAQFDRDKSGTISYQEFSHIVKDILKKELLQADDLLEDLRREFRQVCNPTTRMLSKEQVSQVFQNMGVQIKNEELEDLFIEIDEDKSGSIDIDEFIYFIQKNQSGMSAKASAAVMNIKGSRRISLHDLKEIFLTLPQNFIMSFVRSQNKRLQNLPSQQLKPILDNCGFFYQGLNYVDAANFNIKQSILDKVNIKNNFIAEIRLIEATGIPIPDEKDVPRAQFLRRELGIILIDKALNKFDGNAIYIPAQWNPEYEDRWIFDSAAMEQAMYLRWGNFDEKMDNMTELVFEFITYSTNKSRLIQISCAYGSIPVYQLKPGKQILELKGGAPLKDITIDKKDIRTNRSGWRSVVKALSSNIKSQLVIEIVKLTPQTTNKLSALPNKCLLNKWALGMQSAFREYFAYRTQMKGEIELNLASDIRIKAWLNCFDCPDTIRAVAQFWNELIEPKVNDHQFLLKAVSKIADSLYLMFKNTEFKFSAGDPTARIDHDLALLKKRQQLIADAILDMKINLGIGNQQQKKPQTIASLEPLNIEEMMDLENEQDLQAIEKFLNKKKPKKQQQQ</sequence>
<feature type="compositionally biased region" description="Low complexity" evidence="11">
    <location>
        <begin position="1665"/>
        <end position="1691"/>
    </location>
</feature>
<evidence type="ECO:0000256" key="8">
    <source>
        <dbReference type="ARBA" id="ARBA00024334"/>
    </source>
</evidence>
<dbReference type="InterPro" id="IPR000719">
    <property type="entry name" value="Prot_kinase_dom"/>
</dbReference>
<feature type="domain" description="EF-hand" evidence="13">
    <location>
        <begin position="2182"/>
        <end position="2217"/>
    </location>
</feature>
<dbReference type="PANTHER" id="PTHR34524">
    <property type="entry name" value="CALCYPHOSIN"/>
    <property type="match status" value="1"/>
</dbReference>
<dbReference type="FunFam" id="1.10.238.10:FF:000178">
    <property type="entry name" value="Calmodulin-2 A"/>
    <property type="match status" value="1"/>
</dbReference>
<feature type="domain" description="EF-hand" evidence="13">
    <location>
        <begin position="2096"/>
        <end position="2131"/>
    </location>
</feature>
<evidence type="ECO:0000313" key="15">
    <source>
        <dbReference type="Proteomes" id="UP000692954"/>
    </source>
</evidence>
<dbReference type="InterPro" id="IPR051581">
    <property type="entry name" value="Ca-bind"/>
</dbReference>
<feature type="coiled-coil region" evidence="10">
    <location>
        <begin position="723"/>
        <end position="750"/>
    </location>
</feature>
<feature type="compositionally biased region" description="Basic and acidic residues" evidence="11">
    <location>
        <begin position="1717"/>
        <end position="1727"/>
    </location>
</feature>
<evidence type="ECO:0000256" key="10">
    <source>
        <dbReference type="SAM" id="Coils"/>
    </source>
</evidence>
<dbReference type="EMBL" id="CAJJDN010000153">
    <property type="protein sequence ID" value="CAD8124772.1"/>
    <property type="molecule type" value="Genomic_DNA"/>
</dbReference>
<feature type="compositionally biased region" description="Low complexity" evidence="11">
    <location>
        <begin position="1588"/>
        <end position="1644"/>
    </location>
</feature>
<dbReference type="Proteomes" id="UP000692954">
    <property type="component" value="Unassembled WGS sequence"/>
</dbReference>
<comment type="caution">
    <text evidence="14">The sequence shown here is derived from an EMBL/GenBank/DDBJ whole genome shotgun (WGS) entry which is preliminary data.</text>
</comment>
<feature type="domain" description="EF-hand" evidence="13">
    <location>
        <begin position="1131"/>
        <end position="1166"/>
    </location>
</feature>
<feature type="domain" description="EF-hand" evidence="13">
    <location>
        <begin position="919"/>
        <end position="954"/>
    </location>
</feature>
<dbReference type="OrthoDB" id="296982at2759"/>
<evidence type="ECO:0008006" key="16">
    <source>
        <dbReference type="Google" id="ProtNLM"/>
    </source>
</evidence>
<evidence type="ECO:0000256" key="5">
    <source>
        <dbReference type="ARBA" id="ARBA00022737"/>
    </source>
</evidence>
<protein>
    <recommendedName>
        <fullName evidence="16">Protein kinase-like domain</fullName>
    </recommendedName>
</protein>
<keyword evidence="5" id="KW-0677">Repeat</keyword>
<dbReference type="GO" id="GO:0005524">
    <property type="term" value="F:ATP binding"/>
    <property type="evidence" value="ECO:0007669"/>
    <property type="project" value="InterPro"/>
</dbReference>
<comment type="similarity">
    <text evidence="2">Belongs to the centrin family.</text>
</comment>
<feature type="domain" description="EF-hand" evidence="13">
    <location>
        <begin position="2260"/>
        <end position="2295"/>
    </location>
</feature>
<evidence type="ECO:0000256" key="3">
    <source>
        <dbReference type="ARBA" id="ARBA00022490"/>
    </source>
</evidence>
<keyword evidence="4" id="KW-0479">Metal-binding</keyword>
<evidence type="ECO:0000313" key="14">
    <source>
        <dbReference type="EMBL" id="CAD8124772.1"/>
    </source>
</evidence>